<keyword evidence="3" id="KW-0732">Signal</keyword>
<name>A0A2S8G0V8_9BACT</name>
<dbReference type="OrthoDB" id="127107at2"/>
<dbReference type="PANTHER" id="PTHR35889">
    <property type="entry name" value="CYCLOINULO-OLIGOSACCHARIDE FRUCTANOTRANSFERASE-RELATED"/>
    <property type="match status" value="1"/>
</dbReference>
<feature type="signal peptide" evidence="3">
    <location>
        <begin position="1"/>
        <end position="37"/>
    </location>
</feature>
<evidence type="ECO:0000313" key="7">
    <source>
        <dbReference type="EMBL" id="PQO38085.1"/>
    </source>
</evidence>
<feature type="coiled-coil region" evidence="1">
    <location>
        <begin position="694"/>
        <end position="787"/>
    </location>
</feature>
<evidence type="ECO:0000259" key="5">
    <source>
        <dbReference type="Pfam" id="PF07587"/>
    </source>
</evidence>
<dbReference type="InterPro" id="IPR011444">
    <property type="entry name" value="DUF1549"/>
</dbReference>
<reference evidence="7 8" key="1">
    <citation type="submission" date="2018-02" db="EMBL/GenBank/DDBJ databases">
        <title>Comparative genomes isolates from brazilian mangrove.</title>
        <authorList>
            <person name="Araujo J.E."/>
            <person name="Taketani R.G."/>
            <person name="Silva M.C.P."/>
            <person name="Loureco M.V."/>
            <person name="Andreote F.D."/>
        </authorList>
    </citation>
    <scope>NUCLEOTIDE SEQUENCE [LARGE SCALE GENOMIC DNA]</scope>
    <source>
        <strain evidence="7 8">NAP PRIS-MGV</strain>
    </source>
</reference>
<dbReference type="Gene3D" id="2.60.120.560">
    <property type="entry name" value="Exo-inulinase, domain 1"/>
    <property type="match status" value="1"/>
</dbReference>
<evidence type="ECO:0008006" key="9">
    <source>
        <dbReference type="Google" id="ProtNLM"/>
    </source>
</evidence>
<evidence type="ECO:0000259" key="6">
    <source>
        <dbReference type="Pfam" id="PF07635"/>
    </source>
</evidence>
<feature type="domain" description="DUF1553" evidence="5">
    <location>
        <begin position="837"/>
        <end position="1073"/>
    </location>
</feature>
<feature type="chain" id="PRO_5015758468" description="Cytochrome c domain-containing protein" evidence="3">
    <location>
        <begin position="38"/>
        <end position="1108"/>
    </location>
</feature>
<accession>A0A2S8G0V8</accession>
<gene>
    <name evidence="7" type="ORF">C5Y98_08350</name>
</gene>
<evidence type="ECO:0000256" key="2">
    <source>
        <dbReference type="SAM" id="MobiDB-lite"/>
    </source>
</evidence>
<comment type="caution">
    <text evidence="7">The sequence shown here is derived from an EMBL/GenBank/DDBJ whole genome shotgun (WGS) entry which is preliminary data.</text>
</comment>
<protein>
    <recommendedName>
        <fullName evidence="9">Cytochrome c domain-containing protein</fullName>
    </recommendedName>
</protein>
<organism evidence="7 8">
    <name type="scientific">Blastopirellula marina</name>
    <dbReference type="NCBI Taxonomy" id="124"/>
    <lineage>
        <taxon>Bacteria</taxon>
        <taxon>Pseudomonadati</taxon>
        <taxon>Planctomycetota</taxon>
        <taxon>Planctomycetia</taxon>
        <taxon>Pirellulales</taxon>
        <taxon>Pirellulaceae</taxon>
        <taxon>Blastopirellula</taxon>
    </lineage>
</organism>
<dbReference type="InterPro" id="IPR011429">
    <property type="entry name" value="Cyt_c_Planctomycete-type"/>
</dbReference>
<dbReference type="Proteomes" id="UP000239388">
    <property type="component" value="Unassembled WGS sequence"/>
</dbReference>
<feature type="region of interest" description="Disordered" evidence="2">
    <location>
        <begin position="134"/>
        <end position="154"/>
    </location>
</feature>
<dbReference type="AlphaFoldDB" id="A0A2S8G0V8"/>
<dbReference type="Pfam" id="PF07635">
    <property type="entry name" value="PSCyt1"/>
    <property type="match status" value="1"/>
</dbReference>
<evidence type="ECO:0000256" key="3">
    <source>
        <dbReference type="SAM" id="SignalP"/>
    </source>
</evidence>
<dbReference type="PANTHER" id="PTHR35889:SF3">
    <property type="entry name" value="F-BOX DOMAIN-CONTAINING PROTEIN"/>
    <property type="match status" value="1"/>
</dbReference>
<evidence type="ECO:0000256" key="1">
    <source>
        <dbReference type="SAM" id="Coils"/>
    </source>
</evidence>
<dbReference type="Pfam" id="PF07587">
    <property type="entry name" value="PSD1"/>
    <property type="match status" value="1"/>
</dbReference>
<sequence>MTRSHRMNQRISVRRFARRIFFAAFCLSMSVTFPLLAEETQSDYPSKVKPLLKARCYACHGSLKQEAGLRLDTAELIRLGGDSGEAISPGKATDSLLLERISTSDLSLRMPPEHEGEPFDKHEIELVRQWIDAGAPAPDDEQPESDPQDHWSFRPMKRLPLPQVHNAIWVRNPIDTWIAAGHEQQGLVPQQEASKLILLRRVYLDLIGLPPTVEEIAAVQADSSPDWYTKVVDKLLDDPRYGERWGRHWMDVWRYSDWWGLNAQLRNSQRHMWHWRDWIVESLNNDRPYDEMVQMMLAADELAPNDPDDLRASGFLARNYFIFNRDQWMDEVVTHVSKGFLGLTMNCAKCHDHKFDPLPQEDYYRMRAFFEPYHVRTDMVPGQTNLTQDGIPRAFDGQPEAPTYLFVRGDESRPDKKHPIVPGIPQLLSFDEFAIQPIQLPAQAWQPGRRPWVLENHIAAAKARLSAAEAKRSAAAAKVVPEQAPSLAATDNGNDFVPLVETFDTLDLSRWKLTGDGWANSAGQMIQKKDGTDRFDLTLLGQTPRDFDVELTFRILGGTTYRSVGIDFDVATPQLSSTGNEPGTFSYVYLSDWEQDSKIQGAISQQGQSQYPAAGRKPYSVDLDKVYTLSVKVRGTLINVSINGEHVLAWRTPLPRRPGTIRLMTFDALVAIDEFKLSKLDPSIPLHDANGQPSATAKEELALAEADLRVAQADLTSVQRRAAAVRQEATGDTAQQQEAKQNAIHAERELAVARAQRNLLAAELAFAKATEKSRPDAEKKLAAAQEQLTQQLTLAHAEIQPEDSFTEFEGAQWSATRFKNTGKDDPAITFPATSTGRRTALARWITDRRNPLTARVAVNHLWNRHFGTPLAAAPFDLGRNSPAPVHPELIDWLATEFMEHDWSMKHVHRLIVTSATYRMASSTSQTETNQIKDPDNRYLWRRNPIRLESQAVRDSVLYLAGTLDPTMGGPSVPTDQQTDSKRRSLYFFHSNNERNLFLLMFDEAEVTECYQREQSVVPQQALAMSNSTLVLESAQDIARRISESAPDDRDFIRQAFSTVLGIEPGQEETSASLTALADWQNDAGESQQQARANLIWILLNHNDFVTVR</sequence>
<feature type="domain" description="Cytochrome C Planctomycete-type" evidence="6">
    <location>
        <begin position="56"/>
        <end position="113"/>
    </location>
</feature>
<evidence type="ECO:0000313" key="8">
    <source>
        <dbReference type="Proteomes" id="UP000239388"/>
    </source>
</evidence>
<dbReference type="InterPro" id="IPR022655">
    <property type="entry name" value="DUF1553"/>
</dbReference>
<keyword evidence="1" id="KW-0175">Coiled coil</keyword>
<dbReference type="Pfam" id="PF07583">
    <property type="entry name" value="PSCyt2"/>
    <property type="match status" value="1"/>
</dbReference>
<evidence type="ECO:0000259" key="4">
    <source>
        <dbReference type="Pfam" id="PF07583"/>
    </source>
</evidence>
<feature type="domain" description="DUF1549" evidence="4">
    <location>
        <begin position="173"/>
        <end position="373"/>
    </location>
</feature>
<proteinExistence type="predicted"/>
<dbReference type="EMBL" id="PUIB01000011">
    <property type="protein sequence ID" value="PQO38085.1"/>
    <property type="molecule type" value="Genomic_DNA"/>
</dbReference>